<dbReference type="InterPro" id="IPR046335">
    <property type="entry name" value="LacI/GalR-like_sensor"/>
</dbReference>
<dbReference type="EMBL" id="JAUJEA010000002">
    <property type="protein sequence ID" value="MDN5200944.1"/>
    <property type="molecule type" value="Genomic_DNA"/>
</dbReference>
<evidence type="ECO:0000313" key="6">
    <source>
        <dbReference type="Proteomes" id="UP001172082"/>
    </source>
</evidence>
<gene>
    <name evidence="5" type="ORF">QQ008_06220</name>
</gene>
<dbReference type="Pfam" id="PF00356">
    <property type="entry name" value="LacI"/>
    <property type="match status" value="1"/>
</dbReference>
<dbReference type="InterPro" id="IPR010982">
    <property type="entry name" value="Lambda_DNA-bd_dom_sf"/>
</dbReference>
<dbReference type="PROSITE" id="PS50932">
    <property type="entry name" value="HTH_LACI_2"/>
    <property type="match status" value="1"/>
</dbReference>
<proteinExistence type="predicted"/>
<evidence type="ECO:0000256" key="1">
    <source>
        <dbReference type="ARBA" id="ARBA00023015"/>
    </source>
</evidence>
<evidence type="ECO:0000313" key="5">
    <source>
        <dbReference type="EMBL" id="MDN5200944.1"/>
    </source>
</evidence>
<keyword evidence="1" id="KW-0805">Transcription regulation</keyword>
<dbReference type="InterPro" id="IPR000843">
    <property type="entry name" value="HTH_LacI"/>
</dbReference>
<keyword evidence="6" id="KW-1185">Reference proteome</keyword>
<dbReference type="SUPFAM" id="SSF53822">
    <property type="entry name" value="Periplasmic binding protein-like I"/>
    <property type="match status" value="1"/>
</dbReference>
<dbReference type="InterPro" id="IPR028082">
    <property type="entry name" value="Peripla_BP_I"/>
</dbReference>
<dbReference type="CDD" id="cd01392">
    <property type="entry name" value="HTH_LacI"/>
    <property type="match status" value="1"/>
</dbReference>
<dbReference type="SUPFAM" id="SSF47413">
    <property type="entry name" value="lambda repressor-like DNA-binding domains"/>
    <property type="match status" value="1"/>
</dbReference>
<dbReference type="SMART" id="SM00354">
    <property type="entry name" value="HTH_LACI"/>
    <property type="match status" value="1"/>
</dbReference>
<evidence type="ECO:0000256" key="2">
    <source>
        <dbReference type="ARBA" id="ARBA00023125"/>
    </source>
</evidence>
<dbReference type="Pfam" id="PF13377">
    <property type="entry name" value="Peripla_BP_3"/>
    <property type="match status" value="1"/>
</dbReference>
<name>A0ABT8KJR7_9BACT</name>
<evidence type="ECO:0000259" key="4">
    <source>
        <dbReference type="PROSITE" id="PS50932"/>
    </source>
</evidence>
<keyword evidence="3" id="KW-0804">Transcription</keyword>
<comment type="caution">
    <text evidence="5">The sequence shown here is derived from an EMBL/GenBank/DDBJ whole genome shotgun (WGS) entry which is preliminary data.</text>
</comment>
<accession>A0ABT8KJR7</accession>
<dbReference type="RefSeq" id="WP_346750974.1">
    <property type="nucleotide sequence ID" value="NZ_JAUJEA010000002.1"/>
</dbReference>
<reference evidence="5" key="1">
    <citation type="submission" date="2023-06" db="EMBL/GenBank/DDBJ databases">
        <title>Genomic of Parafulvivirga corallium.</title>
        <authorList>
            <person name="Wang G."/>
        </authorList>
    </citation>
    <scope>NUCLEOTIDE SEQUENCE</scope>
    <source>
        <strain evidence="5">BMA10</strain>
    </source>
</reference>
<keyword evidence="2 5" id="KW-0238">DNA-binding</keyword>
<feature type="domain" description="HTH lacI-type" evidence="4">
    <location>
        <begin position="4"/>
        <end position="61"/>
    </location>
</feature>
<sequence>MKRASLNDIAKALGVSKTLVSLVLNGKHKEHRIGEETRNNVIETARKMGYKPNQLAQSLRTGRSNTIGLVVADIANPFFARLARSIENEAVLNQYHVIFASSDENTQKTEELIKIMLERQVDGLIICPSAGDEVLVQQLLTRKIPFVLVDRYFPGIETHKVIVDNEQASFNAIDRLIQQDIKKIGHITFNLELAHMKQRLQGYKNALSKNQLVYQDELVKVITFANMREEVHLAVEALLAPRLGVDAIFFSNNQLGLLGLDNLLQLGVRIPEDVSIICFDDHDAFRLMDHSISVIKQPVEALGQKAAHLLIENLNGKGDNETLQEVLLETALVERGLAR</sequence>
<dbReference type="Gene3D" id="1.10.260.40">
    <property type="entry name" value="lambda repressor-like DNA-binding domains"/>
    <property type="match status" value="1"/>
</dbReference>
<dbReference type="Proteomes" id="UP001172082">
    <property type="component" value="Unassembled WGS sequence"/>
</dbReference>
<evidence type="ECO:0000256" key="3">
    <source>
        <dbReference type="ARBA" id="ARBA00023163"/>
    </source>
</evidence>
<dbReference type="PANTHER" id="PTHR30146:SF109">
    <property type="entry name" value="HTH-TYPE TRANSCRIPTIONAL REGULATOR GALS"/>
    <property type="match status" value="1"/>
</dbReference>
<organism evidence="5 6">
    <name type="scientific">Splendidivirga corallicola</name>
    <dbReference type="NCBI Taxonomy" id="3051826"/>
    <lineage>
        <taxon>Bacteria</taxon>
        <taxon>Pseudomonadati</taxon>
        <taxon>Bacteroidota</taxon>
        <taxon>Cytophagia</taxon>
        <taxon>Cytophagales</taxon>
        <taxon>Splendidivirgaceae</taxon>
        <taxon>Splendidivirga</taxon>
    </lineage>
</organism>
<dbReference type="GO" id="GO:0003677">
    <property type="term" value="F:DNA binding"/>
    <property type="evidence" value="ECO:0007669"/>
    <property type="project" value="UniProtKB-KW"/>
</dbReference>
<dbReference type="PANTHER" id="PTHR30146">
    <property type="entry name" value="LACI-RELATED TRANSCRIPTIONAL REPRESSOR"/>
    <property type="match status" value="1"/>
</dbReference>
<dbReference type="Gene3D" id="3.40.50.2300">
    <property type="match status" value="2"/>
</dbReference>
<protein>
    <submittedName>
        <fullName evidence="5">LacI family DNA-binding transcriptional regulator</fullName>
    </submittedName>
</protein>